<dbReference type="Pfam" id="PF01833">
    <property type="entry name" value="TIG"/>
    <property type="match status" value="1"/>
</dbReference>
<dbReference type="RefSeq" id="WP_179657248.1">
    <property type="nucleotide sequence ID" value="NZ_JACBZR010000001.1"/>
</dbReference>
<dbReference type="Proteomes" id="UP000564496">
    <property type="component" value="Unassembled WGS sequence"/>
</dbReference>
<protein>
    <recommendedName>
        <fullName evidence="1">IPT/TIG domain-containing protein</fullName>
    </recommendedName>
</protein>
<evidence type="ECO:0000313" key="3">
    <source>
        <dbReference type="Proteomes" id="UP000564496"/>
    </source>
</evidence>
<reference evidence="2 3" key="1">
    <citation type="submission" date="2020-07" db="EMBL/GenBank/DDBJ databases">
        <title>Sequencing the genomes of 1000 actinobacteria strains.</title>
        <authorList>
            <person name="Klenk H.-P."/>
        </authorList>
    </citation>
    <scope>NUCLEOTIDE SEQUENCE [LARGE SCALE GENOMIC DNA]</scope>
    <source>
        <strain evidence="2 3">DSM 26487</strain>
    </source>
</reference>
<dbReference type="SUPFAM" id="SSF81296">
    <property type="entry name" value="E set domains"/>
    <property type="match status" value="1"/>
</dbReference>
<evidence type="ECO:0000259" key="1">
    <source>
        <dbReference type="Pfam" id="PF01833"/>
    </source>
</evidence>
<comment type="caution">
    <text evidence="2">The sequence shown here is derived from an EMBL/GenBank/DDBJ whole genome shotgun (WGS) entry which is preliminary data.</text>
</comment>
<proteinExistence type="predicted"/>
<accession>A0A7Z0IR47</accession>
<keyword evidence="3" id="KW-1185">Reference proteome</keyword>
<sequence length="184" mass="18005">MGLAVGDPYTGPEEAWLIVNGYAKAAAPSAYANTFTVAPGNDNQVDYTGDITPDGLLTLDAGGQAAGVLPVSDPTLAANREDAGEIDGLPYAARLDANADGLAVFSVEPNEGPAAGGTPVTVTGFGFTGVTGVTFDGAAGTAFSVVSDTEIAVTTPAGIAGPADIAATEGASTDTLVGGFTYTA</sequence>
<dbReference type="InterPro" id="IPR002909">
    <property type="entry name" value="IPT_dom"/>
</dbReference>
<organism evidence="2 3">
    <name type="scientific">Nocardioides panzhihuensis</name>
    <dbReference type="NCBI Taxonomy" id="860243"/>
    <lineage>
        <taxon>Bacteria</taxon>
        <taxon>Bacillati</taxon>
        <taxon>Actinomycetota</taxon>
        <taxon>Actinomycetes</taxon>
        <taxon>Propionibacteriales</taxon>
        <taxon>Nocardioidaceae</taxon>
        <taxon>Nocardioides</taxon>
    </lineage>
</organism>
<dbReference type="CDD" id="cd00102">
    <property type="entry name" value="IPT"/>
    <property type="match status" value="1"/>
</dbReference>
<dbReference type="EMBL" id="JACBZR010000001">
    <property type="protein sequence ID" value="NYI76624.1"/>
    <property type="molecule type" value="Genomic_DNA"/>
</dbReference>
<dbReference type="InterPro" id="IPR013783">
    <property type="entry name" value="Ig-like_fold"/>
</dbReference>
<dbReference type="Gene3D" id="2.60.40.10">
    <property type="entry name" value="Immunoglobulins"/>
    <property type="match status" value="1"/>
</dbReference>
<name>A0A7Z0IR47_9ACTN</name>
<dbReference type="AlphaFoldDB" id="A0A7Z0IR47"/>
<dbReference type="GO" id="GO:0005975">
    <property type="term" value="P:carbohydrate metabolic process"/>
    <property type="evidence" value="ECO:0007669"/>
    <property type="project" value="UniProtKB-ARBA"/>
</dbReference>
<dbReference type="InterPro" id="IPR014756">
    <property type="entry name" value="Ig_E-set"/>
</dbReference>
<feature type="domain" description="IPT/TIG" evidence="1">
    <location>
        <begin position="106"/>
        <end position="181"/>
    </location>
</feature>
<gene>
    <name evidence="2" type="ORF">BJ988_001272</name>
</gene>
<evidence type="ECO:0000313" key="2">
    <source>
        <dbReference type="EMBL" id="NYI76624.1"/>
    </source>
</evidence>